<reference evidence="3" key="1">
    <citation type="submission" date="2022-07" db="EMBL/GenBank/DDBJ databases">
        <title>Faecal culturing of patients with breast cancer.</title>
        <authorList>
            <person name="Teng N.M.Y."/>
            <person name="Kiu R."/>
            <person name="Evans R."/>
            <person name="Baker D.J."/>
            <person name="Zenner C."/>
            <person name="Robinson S.D."/>
            <person name="Hall L.J."/>
        </authorList>
    </citation>
    <scope>NUCLEOTIDE SEQUENCE</scope>
    <source>
        <strain evidence="3">LH1062</strain>
    </source>
</reference>
<evidence type="ECO:0000259" key="2">
    <source>
        <dbReference type="Pfam" id="PF08924"/>
    </source>
</evidence>
<dbReference type="Gene3D" id="1.10.101.10">
    <property type="entry name" value="PGBD-like superfamily/PGBD"/>
    <property type="match status" value="1"/>
</dbReference>
<dbReference type="EMBL" id="CP101620">
    <property type="protein sequence ID" value="UTY39510.1"/>
    <property type="molecule type" value="Genomic_DNA"/>
</dbReference>
<dbReference type="InterPro" id="IPR036366">
    <property type="entry name" value="PGBDSf"/>
</dbReference>
<dbReference type="Gene3D" id="3.20.20.80">
    <property type="entry name" value="Glycosidases"/>
    <property type="match status" value="1"/>
</dbReference>
<dbReference type="InterPro" id="IPR017853">
    <property type="entry name" value="GH"/>
</dbReference>
<dbReference type="SUPFAM" id="SSF51445">
    <property type="entry name" value="(Trans)glycosidases"/>
    <property type="match status" value="1"/>
</dbReference>
<organism evidence="3 4">
    <name type="scientific">Allocoprobacillus halotolerans</name>
    <dbReference type="NCBI Taxonomy" id="2944914"/>
    <lineage>
        <taxon>Bacteria</taxon>
        <taxon>Bacillati</taxon>
        <taxon>Bacillota</taxon>
        <taxon>Erysipelotrichia</taxon>
        <taxon>Erysipelotrichales</taxon>
        <taxon>Erysipelotrichaceae</taxon>
        <taxon>Allocoprobacillus</taxon>
    </lineage>
</organism>
<gene>
    <name evidence="3" type="ORF">NMU03_01355</name>
</gene>
<protein>
    <submittedName>
        <fullName evidence="3">DUF1906 domain-containing protein</fullName>
    </submittedName>
</protein>
<feature type="domain" description="Peptidoglycan binding-like" evidence="1">
    <location>
        <begin position="77"/>
        <end position="130"/>
    </location>
</feature>
<accession>A0ABY5I6E0</accession>
<dbReference type="InterPro" id="IPR002477">
    <property type="entry name" value="Peptidoglycan-bd-like"/>
</dbReference>
<evidence type="ECO:0000259" key="1">
    <source>
        <dbReference type="Pfam" id="PF01471"/>
    </source>
</evidence>
<dbReference type="SUPFAM" id="SSF47090">
    <property type="entry name" value="PGBD-like"/>
    <property type="match status" value="1"/>
</dbReference>
<dbReference type="Proteomes" id="UP001060112">
    <property type="component" value="Chromosome"/>
</dbReference>
<dbReference type="InterPro" id="IPR015020">
    <property type="entry name" value="Rv2525c-like_Glyco_Hydro-like"/>
</dbReference>
<name>A0ABY5I6E0_9FIRM</name>
<dbReference type="InterPro" id="IPR036365">
    <property type="entry name" value="PGBD-like_sf"/>
</dbReference>
<evidence type="ECO:0000313" key="3">
    <source>
        <dbReference type="EMBL" id="UTY39510.1"/>
    </source>
</evidence>
<dbReference type="RefSeq" id="WP_290140636.1">
    <property type="nucleotide sequence ID" value="NZ_CP101620.1"/>
</dbReference>
<evidence type="ECO:0000313" key="4">
    <source>
        <dbReference type="Proteomes" id="UP001060112"/>
    </source>
</evidence>
<keyword evidence="4" id="KW-1185">Reference proteome</keyword>
<dbReference type="CDD" id="cd06418">
    <property type="entry name" value="GH25_BacA-like"/>
    <property type="match status" value="1"/>
</dbReference>
<proteinExistence type="predicted"/>
<dbReference type="Pfam" id="PF08924">
    <property type="entry name" value="Rv2525c_GlyHyd-like"/>
    <property type="match status" value="1"/>
</dbReference>
<sequence length="772" mass="86831">MEPRIDEMVLMVQRWLNTTYGDDSRFNKVEENGKTGWNTIYGLRRALQIEIGIQETSDSFGPSTYAKCPNINQGDEGNLVYIVQGGLWCKGYSPGGFNGYYGNGTYAAVKQLKSDMGFPTASGNMNRDIMKGLLDMSAFVCLASQGGTEEIRSIQQKLNYDYYDYYQICPCDGLYNREMNKMLIYALQKELGIAKDDATGTWGPTTTSLCKAKTYSIGDSNNIIKLIRYATVCNGFSVKINTNIYDRELELVLDKFSESLLIPKASGEIDYTVIKSLLSSNGDVDRPAKGCDTATQLNLKQIKTIKEAGYEVVGRYLTNTPGGTLNKRLTIEEINNINNEGLNIFPIFQEVGRSVEAFNVTTGRENGLKAYNATQELNIPVGTTIYFAVDFDPTDDEITEGIIPYFKGIKESEINNDYIIGVYGTRNVCSRLRKEASIRRFFVLDASYGFSGNLGFTMPSNWCFDQFCTDIEIGTGEGKVAIDKVAVSGIDKGFSGESSKTFEVYTIISRLYDLARNYTNGDINKSNLLVTQYLRQRNGRYNDDIWDLTGGALDTNFESLANEQVKNSDNLSFIDPVKGIEYDFDHFMASLNAVFYLSEIPGFDLNWEVFDPLVDIFATWGGDLTTYSEDVQLKGGDDYELYANTMICRKENTSSTFSLVDYLTDIDALLFGYLFSEKSVADMFYDYFIEDNSLLARSRTRLYVRNAYGDLETFANAVRTFQDGLFPNLPQFMDPMNYLKVKITSSGEVPELKYRRAAAEAFINFVTEEFNN</sequence>
<dbReference type="Pfam" id="PF01471">
    <property type="entry name" value="PG_binding_1"/>
    <property type="match status" value="1"/>
</dbReference>
<feature type="domain" description="Rv2525c-like glycoside hydrolase-like" evidence="2">
    <location>
        <begin position="304"/>
        <end position="473"/>
    </location>
</feature>